<dbReference type="PANTHER" id="PTHR45228:SF1">
    <property type="entry name" value="CYCLIC DI-GMP PHOSPHODIESTERASE TM_0186"/>
    <property type="match status" value="1"/>
</dbReference>
<dbReference type="Pfam" id="PF13185">
    <property type="entry name" value="GAF_2"/>
    <property type="match status" value="1"/>
</dbReference>
<dbReference type="Pfam" id="PF13487">
    <property type="entry name" value="HD_5"/>
    <property type="match status" value="1"/>
</dbReference>
<name>E1IH03_9CHLR</name>
<dbReference type="PANTHER" id="PTHR45228">
    <property type="entry name" value="CYCLIC DI-GMP PHOSPHODIESTERASE TM_0186-RELATED"/>
    <property type="match status" value="1"/>
</dbReference>
<sequence>MADPHELSNAEALTLLARLIKELNTDQSLQSVFDLICHEVALAFQCVAIAGAYDEECHVIRMVRSSGADLALVAQLIPPPSHPAPPQPQCHQHMLGQVECIGLWHDGIPVGALVLLNPARQHQQLFTSIADLTSQAVVHAIRLSNARSRSEDLEVINTLGRALAETLDLERMYRLLYEVAIKLLPDVAGAIFSLFDAQSQQIRCVFAILEGEEIDPCEFPVFTLAPPGKGLQSDTIHKRQPMIVGSFEELNQRSIQVVEVGTDEGSVTESILYVPMIAREQVIGVLQVQSFSPGSFSMAHAASLGMAANIAAVAIENARLVKTLQESNQAIFAAYNSTLEGWSRALDLRDQETQGHSQRVTEMTVRMAHAVGMSEEEITYARWGALLHDIGKMGVPDAILLKPGPLSEEEWSIMRMHPVYAYQLLMPISFLHPALDIPYCHHERWDGSGYPRGLRGPQIPLAARLFAVIDIWDALRSDRPYRAAWPVERVCAHIHALAGNHLDPEAVRIFFQVIEGG</sequence>
<protein>
    <submittedName>
        <fullName evidence="2">PAS/PAC sensor protein</fullName>
    </submittedName>
</protein>
<dbReference type="STRING" id="765420.OSCT_2604"/>
<organism evidence="2 3">
    <name type="scientific">Oscillochloris trichoides DG-6</name>
    <dbReference type="NCBI Taxonomy" id="765420"/>
    <lineage>
        <taxon>Bacteria</taxon>
        <taxon>Bacillati</taxon>
        <taxon>Chloroflexota</taxon>
        <taxon>Chloroflexia</taxon>
        <taxon>Chloroflexales</taxon>
        <taxon>Chloroflexineae</taxon>
        <taxon>Oscillochloridaceae</taxon>
        <taxon>Oscillochloris</taxon>
    </lineage>
</organism>
<dbReference type="EMBL" id="ADVR01000112">
    <property type="protein sequence ID" value="EFO79478.1"/>
    <property type="molecule type" value="Genomic_DNA"/>
</dbReference>
<keyword evidence="3" id="KW-1185">Reference proteome</keyword>
<reference evidence="2 3" key="1">
    <citation type="journal article" date="2011" name="J. Bacteriol.">
        <title>Draft genome sequence of the anoxygenic filamentous phototrophic bacterium Oscillochloris trichoides subsp. DG-6.</title>
        <authorList>
            <person name="Kuznetsov B.B."/>
            <person name="Ivanovsky R.N."/>
            <person name="Keppen O.I."/>
            <person name="Sukhacheva M.V."/>
            <person name="Bumazhkin B.K."/>
            <person name="Patutina E.O."/>
            <person name="Beletsky A.V."/>
            <person name="Mardanov A.V."/>
            <person name="Baslerov R.V."/>
            <person name="Panteleeva A.N."/>
            <person name="Kolganova T.V."/>
            <person name="Ravin N.V."/>
            <person name="Skryabin K.G."/>
        </authorList>
    </citation>
    <scope>NUCLEOTIDE SEQUENCE [LARGE SCALE GENOMIC DNA]</scope>
    <source>
        <strain evidence="2 3">DG-6</strain>
    </source>
</reference>
<dbReference type="OrthoDB" id="9804863at2"/>
<dbReference type="SUPFAM" id="SSF109604">
    <property type="entry name" value="HD-domain/PDEase-like"/>
    <property type="match status" value="1"/>
</dbReference>
<dbReference type="eggNOG" id="COG3437">
    <property type="taxonomic scope" value="Bacteria"/>
</dbReference>
<evidence type="ECO:0000313" key="3">
    <source>
        <dbReference type="Proteomes" id="UP000054010"/>
    </source>
</evidence>
<gene>
    <name evidence="2" type="ORF">OSCT_2604</name>
</gene>
<dbReference type="InterPro" id="IPR029016">
    <property type="entry name" value="GAF-like_dom_sf"/>
</dbReference>
<dbReference type="NCBIfam" id="TIGR00277">
    <property type="entry name" value="HDIG"/>
    <property type="match status" value="1"/>
</dbReference>
<evidence type="ECO:0000259" key="1">
    <source>
        <dbReference type="PROSITE" id="PS51832"/>
    </source>
</evidence>
<dbReference type="InterPro" id="IPR003018">
    <property type="entry name" value="GAF"/>
</dbReference>
<feature type="domain" description="HD-GYP" evidence="1">
    <location>
        <begin position="331"/>
        <end position="517"/>
    </location>
</feature>
<dbReference type="InterPro" id="IPR037522">
    <property type="entry name" value="HD_GYP_dom"/>
</dbReference>
<dbReference type="SUPFAM" id="SSF55781">
    <property type="entry name" value="GAF domain-like"/>
    <property type="match status" value="1"/>
</dbReference>
<dbReference type="Gene3D" id="3.30.450.40">
    <property type="match status" value="1"/>
</dbReference>
<evidence type="ECO:0000313" key="2">
    <source>
        <dbReference type="EMBL" id="EFO79478.1"/>
    </source>
</evidence>
<accession>E1IH03</accession>
<dbReference type="SMART" id="SM00471">
    <property type="entry name" value="HDc"/>
    <property type="match status" value="1"/>
</dbReference>
<dbReference type="InterPro" id="IPR003607">
    <property type="entry name" value="HD/PDEase_dom"/>
</dbReference>
<dbReference type="AlphaFoldDB" id="E1IH03"/>
<dbReference type="SMART" id="SM00065">
    <property type="entry name" value="GAF"/>
    <property type="match status" value="1"/>
</dbReference>
<dbReference type="HOGENOM" id="CLU_000445_92_13_0"/>
<dbReference type="CDD" id="cd00077">
    <property type="entry name" value="HDc"/>
    <property type="match status" value="1"/>
</dbReference>
<dbReference type="Gene3D" id="1.10.3210.10">
    <property type="entry name" value="Hypothetical protein af1432"/>
    <property type="match status" value="1"/>
</dbReference>
<proteinExistence type="predicted"/>
<comment type="caution">
    <text evidence="2">The sequence shown here is derived from an EMBL/GenBank/DDBJ whole genome shotgun (WGS) entry which is preliminary data.</text>
</comment>
<dbReference type="InterPro" id="IPR052020">
    <property type="entry name" value="Cyclic_di-GMP/3'3'-cGAMP_PDE"/>
</dbReference>
<dbReference type="Proteomes" id="UP000054010">
    <property type="component" value="Unassembled WGS sequence"/>
</dbReference>
<dbReference type="PROSITE" id="PS51832">
    <property type="entry name" value="HD_GYP"/>
    <property type="match status" value="1"/>
</dbReference>
<dbReference type="InterPro" id="IPR006675">
    <property type="entry name" value="HDIG_dom"/>
</dbReference>